<dbReference type="InterPro" id="IPR053253">
    <property type="entry name" value="Sex_diff_modulator"/>
</dbReference>
<proteinExistence type="predicted"/>
<dbReference type="EnsemblPlants" id="AET3Gv20659200.1">
    <property type="protein sequence ID" value="AET3Gv20659200.1"/>
    <property type="gene ID" value="AET3Gv20659200"/>
</dbReference>
<evidence type="ECO:0000313" key="2">
    <source>
        <dbReference type="EnsemblPlants" id="AET3Gv20659200.1"/>
    </source>
</evidence>
<dbReference type="PANTHER" id="PTHR33087:SF31">
    <property type="entry name" value="OS06G0482850 PROTEIN"/>
    <property type="match status" value="1"/>
</dbReference>
<dbReference type="PANTHER" id="PTHR33087">
    <property type="entry name" value="OS07G0539200 PROTEIN"/>
    <property type="match status" value="1"/>
</dbReference>
<keyword evidence="3" id="KW-1185">Reference proteome</keyword>
<reference evidence="2" key="3">
    <citation type="journal article" date="2017" name="Nature">
        <title>Genome sequence of the progenitor of the wheat D genome Aegilops tauschii.</title>
        <authorList>
            <person name="Luo M.C."/>
            <person name="Gu Y.Q."/>
            <person name="Puiu D."/>
            <person name="Wang H."/>
            <person name="Twardziok S.O."/>
            <person name="Deal K.R."/>
            <person name="Huo N."/>
            <person name="Zhu T."/>
            <person name="Wang L."/>
            <person name="Wang Y."/>
            <person name="McGuire P.E."/>
            <person name="Liu S."/>
            <person name="Long H."/>
            <person name="Ramasamy R.K."/>
            <person name="Rodriguez J.C."/>
            <person name="Van S.L."/>
            <person name="Yuan L."/>
            <person name="Wang Z."/>
            <person name="Xia Z."/>
            <person name="Xiao L."/>
            <person name="Anderson O.D."/>
            <person name="Ouyang S."/>
            <person name="Liang Y."/>
            <person name="Zimin A.V."/>
            <person name="Pertea G."/>
            <person name="Qi P."/>
            <person name="Bennetzen J.L."/>
            <person name="Dai X."/>
            <person name="Dawson M.W."/>
            <person name="Muller H.G."/>
            <person name="Kugler K."/>
            <person name="Rivarola-Duarte L."/>
            <person name="Spannagl M."/>
            <person name="Mayer K.F.X."/>
            <person name="Lu F.H."/>
            <person name="Bevan M.W."/>
            <person name="Leroy P."/>
            <person name="Li P."/>
            <person name="You F.M."/>
            <person name="Sun Q."/>
            <person name="Liu Z."/>
            <person name="Lyons E."/>
            <person name="Wicker T."/>
            <person name="Salzberg S.L."/>
            <person name="Devos K.M."/>
            <person name="Dvorak J."/>
        </authorList>
    </citation>
    <scope>NUCLEOTIDE SEQUENCE [LARGE SCALE GENOMIC DNA]</scope>
    <source>
        <strain evidence="2">cv. AL8/78</strain>
    </source>
</reference>
<reference evidence="2" key="4">
    <citation type="submission" date="2019-03" db="UniProtKB">
        <authorList>
            <consortium name="EnsemblPlants"/>
        </authorList>
    </citation>
    <scope>IDENTIFICATION</scope>
</reference>
<dbReference type="Proteomes" id="UP000015105">
    <property type="component" value="Chromosome 3D"/>
</dbReference>
<organism evidence="2 3">
    <name type="scientific">Aegilops tauschii subsp. strangulata</name>
    <name type="common">Goatgrass</name>
    <dbReference type="NCBI Taxonomy" id="200361"/>
    <lineage>
        <taxon>Eukaryota</taxon>
        <taxon>Viridiplantae</taxon>
        <taxon>Streptophyta</taxon>
        <taxon>Embryophyta</taxon>
        <taxon>Tracheophyta</taxon>
        <taxon>Spermatophyta</taxon>
        <taxon>Magnoliopsida</taxon>
        <taxon>Liliopsida</taxon>
        <taxon>Poales</taxon>
        <taxon>Poaceae</taxon>
        <taxon>BOP clade</taxon>
        <taxon>Pooideae</taxon>
        <taxon>Triticodae</taxon>
        <taxon>Triticeae</taxon>
        <taxon>Triticinae</taxon>
        <taxon>Aegilops</taxon>
    </lineage>
</organism>
<dbReference type="STRING" id="200361.A0A453FEU7"/>
<accession>A0A453FEU7</accession>
<reference evidence="2" key="5">
    <citation type="journal article" date="2021" name="G3 (Bethesda)">
        <title>Aegilops tauschii genome assembly Aet v5.0 features greater sequence contiguity and improved annotation.</title>
        <authorList>
            <person name="Wang L."/>
            <person name="Zhu T."/>
            <person name="Rodriguez J.C."/>
            <person name="Deal K.R."/>
            <person name="Dubcovsky J."/>
            <person name="McGuire P.E."/>
            <person name="Lux T."/>
            <person name="Spannagl M."/>
            <person name="Mayer K.F.X."/>
            <person name="Baldrich P."/>
            <person name="Meyers B.C."/>
            <person name="Huo N."/>
            <person name="Gu Y.Q."/>
            <person name="Zhou H."/>
            <person name="Devos K.M."/>
            <person name="Bennetzen J.L."/>
            <person name="Unver T."/>
            <person name="Budak H."/>
            <person name="Gulick P.J."/>
            <person name="Galiba G."/>
            <person name="Kalapos B."/>
            <person name="Nelson D.R."/>
            <person name="Li P."/>
            <person name="You F.M."/>
            <person name="Luo M.C."/>
            <person name="Dvorak J."/>
        </authorList>
    </citation>
    <scope>NUCLEOTIDE SEQUENCE [LARGE SCALE GENOMIC DNA]</scope>
    <source>
        <strain evidence="2">cv. AL8/78</strain>
    </source>
</reference>
<feature type="compositionally biased region" description="Low complexity" evidence="1">
    <location>
        <begin position="24"/>
        <end position="45"/>
    </location>
</feature>
<evidence type="ECO:0008006" key="4">
    <source>
        <dbReference type="Google" id="ProtNLM"/>
    </source>
</evidence>
<dbReference type="Gramene" id="AET3Gv20659200.1">
    <property type="protein sequence ID" value="AET3Gv20659200.1"/>
    <property type="gene ID" value="AET3Gv20659200"/>
</dbReference>
<evidence type="ECO:0000313" key="3">
    <source>
        <dbReference type="Proteomes" id="UP000015105"/>
    </source>
</evidence>
<reference evidence="3" key="2">
    <citation type="journal article" date="2017" name="Nat. Plants">
        <title>The Aegilops tauschii genome reveals multiple impacts of transposons.</title>
        <authorList>
            <person name="Zhao G."/>
            <person name="Zou C."/>
            <person name="Li K."/>
            <person name="Wang K."/>
            <person name="Li T."/>
            <person name="Gao L."/>
            <person name="Zhang X."/>
            <person name="Wang H."/>
            <person name="Yang Z."/>
            <person name="Liu X."/>
            <person name="Jiang W."/>
            <person name="Mao L."/>
            <person name="Kong X."/>
            <person name="Jiao Y."/>
            <person name="Jia J."/>
        </authorList>
    </citation>
    <scope>NUCLEOTIDE SEQUENCE [LARGE SCALE GENOMIC DNA]</scope>
    <source>
        <strain evidence="3">cv. AL8/78</strain>
    </source>
</reference>
<evidence type="ECO:0000256" key="1">
    <source>
        <dbReference type="SAM" id="MobiDB-lite"/>
    </source>
</evidence>
<dbReference type="AlphaFoldDB" id="A0A453FEU7"/>
<reference evidence="3" key="1">
    <citation type="journal article" date="2014" name="Science">
        <title>Ancient hybridizations among the ancestral genomes of bread wheat.</title>
        <authorList>
            <consortium name="International Wheat Genome Sequencing Consortium,"/>
            <person name="Marcussen T."/>
            <person name="Sandve S.R."/>
            <person name="Heier L."/>
            <person name="Spannagl M."/>
            <person name="Pfeifer M."/>
            <person name="Jakobsen K.S."/>
            <person name="Wulff B.B."/>
            <person name="Steuernagel B."/>
            <person name="Mayer K.F."/>
            <person name="Olsen O.A."/>
        </authorList>
    </citation>
    <scope>NUCLEOTIDE SEQUENCE [LARGE SCALE GENOMIC DNA]</scope>
    <source>
        <strain evidence="3">cv. AL8/78</strain>
    </source>
</reference>
<feature type="region of interest" description="Disordered" evidence="1">
    <location>
        <begin position="22"/>
        <end position="59"/>
    </location>
</feature>
<protein>
    <recommendedName>
        <fullName evidence="4">DUF4283 domain-containing protein</fullName>
    </recommendedName>
</protein>
<sequence>PPVLRRLLRLIPGCLPPLLHRRGSASGSGPAESASPPARPASSGSFGRPMSSASAKAGPTLPLRRTTRFWVTLRVALPAPSATCLGPRSWWRRSCILSGRCSLRWPAAASASPARSSLTLSVHVMVWLRTSSPSTSTPMTISSSSFPPPLRARVAVGGLRTGGFRLLFTPWSHSRDAVPVKAWLVSIEITGIPDNAWHRSSAEFLLSPFCRVENLAPETRDASDMSVFRLTAWTTNPDGIPCLS</sequence>
<name>A0A453FEU7_AEGTS</name>